<dbReference type="Pfam" id="PF03795">
    <property type="entry name" value="YCII"/>
    <property type="match status" value="1"/>
</dbReference>
<dbReference type="PANTHER" id="PTHR33606">
    <property type="entry name" value="PROTEIN YCII"/>
    <property type="match status" value="1"/>
</dbReference>
<comment type="caution">
    <text evidence="3">The sequence shown here is derived from an EMBL/GenBank/DDBJ whole genome shotgun (WGS) entry which is preliminary data.</text>
</comment>
<name>A0ABW0GTG0_9HYPH</name>
<dbReference type="SUPFAM" id="SSF54909">
    <property type="entry name" value="Dimeric alpha+beta barrel"/>
    <property type="match status" value="1"/>
</dbReference>
<dbReference type="Gene3D" id="3.30.70.1060">
    <property type="entry name" value="Dimeric alpha+beta barrel"/>
    <property type="match status" value="1"/>
</dbReference>
<evidence type="ECO:0000259" key="2">
    <source>
        <dbReference type="Pfam" id="PF03795"/>
    </source>
</evidence>
<dbReference type="EMBL" id="JBHSLL010000011">
    <property type="protein sequence ID" value="MFC5384894.1"/>
    <property type="molecule type" value="Genomic_DNA"/>
</dbReference>
<evidence type="ECO:0000313" key="3">
    <source>
        <dbReference type="EMBL" id="MFC5384894.1"/>
    </source>
</evidence>
<proteinExistence type="inferred from homology"/>
<sequence>MLFAFLCKDKPGALQLRLDTRPAHLEWLNGLNAAQKIAFAGPFLDQDGKPDGSLVVVEAANQAEAEAMAANDPYAIAGLFETVDVRAWNWTVNKPES</sequence>
<dbReference type="RefSeq" id="WP_378227762.1">
    <property type="nucleotide sequence ID" value="NZ_JBHSLL010000011.1"/>
</dbReference>
<dbReference type="InterPro" id="IPR005545">
    <property type="entry name" value="YCII"/>
</dbReference>
<feature type="domain" description="YCII-related" evidence="2">
    <location>
        <begin position="1"/>
        <end position="89"/>
    </location>
</feature>
<dbReference type="InterPro" id="IPR051807">
    <property type="entry name" value="Sec-metab_biosynth-assoc"/>
</dbReference>
<accession>A0ABW0GTG0</accession>
<protein>
    <submittedName>
        <fullName evidence="3">YciI-like protein</fullName>
    </submittedName>
</protein>
<keyword evidence="4" id="KW-1185">Reference proteome</keyword>
<dbReference type="PANTHER" id="PTHR33606:SF3">
    <property type="entry name" value="PROTEIN YCII"/>
    <property type="match status" value="1"/>
</dbReference>
<comment type="similarity">
    <text evidence="1">Belongs to the YciI family.</text>
</comment>
<evidence type="ECO:0000256" key="1">
    <source>
        <dbReference type="ARBA" id="ARBA00007689"/>
    </source>
</evidence>
<dbReference type="NCBIfam" id="NF009502">
    <property type="entry name" value="PRK12863.1-1"/>
    <property type="match status" value="1"/>
</dbReference>
<evidence type="ECO:0000313" key="4">
    <source>
        <dbReference type="Proteomes" id="UP001596016"/>
    </source>
</evidence>
<gene>
    <name evidence="3" type="ORF">ACFPLB_02825</name>
</gene>
<dbReference type="Proteomes" id="UP001596016">
    <property type="component" value="Unassembled WGS sequence"/>
</dbReference>
<dbReference type="InterPro" id="IPR011008">
    <property type="entry name" value="Dimeric_a/b-barrel"/>
</dbReference>
<reference evidence="4" key="1">
    <citation type="journal article" date="2019" name="Int. J. Syst. Evol. Microbiol.">
        <title>The Global Catalogue of Microorganisms (GCM) 10K type strain sequencing project: providing services to taxonomists for standard genome sequencing and annotation.</title>
        <authorList>
            <consortium name="The Broad Institute Genomics Platform"/>
            <consortium name="The Broad Institute Genome Sequencing Center for Infectious Disease"/>
            <person name="Wu L."/>
            <person name="Ma J."/>
        </authorList>
    </citation>
    <scope>NUCLEOTIDE SEQUENCE [LARGE SCALE GENOMIC DNA]</scope>
    <source>
        <strain evidence="4">CGMCC 4.1415</strain>
    </source>
</reference>
<organism evidence="3 4">
    <name type="scientific">Aquamicrobium segne</name>
    <dbReference type="NCBI Taxonomy" id="469547"/>
    <lineage>
        <taxon>Bacteria</taxon>
        <taxon>Pseudomonadati</taxon>
        <taxon>Pseudomonadota</taxon>
        <taxon>Alphaproteobacteria</taxon>
        <taxon>Hyphomicrobiales</taxon>
        <taxon>Phyllobacteriaceae</taxon>
        <taxon>Aquamicrobium</taxon>
    </lineage>
</organism>